<comment type="caution">
    <text evidence="13">The sequence shown here is derived from an EMBL/GenBank/DDBJ whole genome shotgun (WGS) entry which is preliminary data.</text>
</comment>
<name>A0AAN7M1S0_TRANT</name>
<proteinExistence type="inferred from homology"/>
<evidence type="ECO:0000259" key="12">
    <source>
        <dbReference type="PROSITE" id="PS50011"/>
    </source>
</evidence>
<dbReference type="InterPro" id="IPR011009">
    <property type="entry name" value="Kinase-like_dom_sf"/>
</dbReference>
<feature type="region of interest" description="Disordered" evidence="11">
    <location>
        <begin position="190"/>
        <end position="233"/>
    </location>
</feature>
<dbReference type="GO" id="GO:0005524">
    <property type="term" value="F:ATP binding"/>
    <property type="evidence" value="ECO:0007669"/>
    <property type="project" value="UniProtKB-KW"/>
</dbReference>
<dbReference type="InterPro" id="IPR045267">
    <property type="entry name" value="CDK11/PITSLRE_STKc"/>
</dbReference>
<dbReference type="InterPro" id="IPR000719">
    <property type="entry name" value="Prot_kinase_dom"/>
</dbReference>
<dbReference type="GO" id="GO:0080090">
    <property type="term" value="P:regulation of primary metabolic process"/>
    <property type="evidence" value="ECO:0007669"/>
    <property type="project" value="UniProtKB-ARBA"/>
</dbReference>
<evidence type="ECO:0000256" key="7">
    <source>
        <dbReference type="ARBA" id="ARBA00022777"/>
    </source>
</evidence>
<dbReference type="InterPro" id="IPR008271">
    <property type="entry name" value="Ser/Thr_kinase_AS"/>
</dbReference>
<dbReference type="SMART" id="SM00220">
    <property type="entry name" value="S_TKc"/>
    <property type="match status" value="1"/>
</dbReference>
<dbReference type="GO" id="GO:0010556">
    <property type="term" value="P:regulation of macromolecule biosynthetic process"/>
    <property type="evidence" value="ECO:0007669"/>
    <property type="project" value="UniProtKB-ARBA"/>
</dbReference>
<dbReference type="GO" id="GO:0005634">
    <property type="term" value="C:nucleus"/>
    <property type="evidence" value="ECO:0007669"/>
    <property type="project" value="TreeGrafter"/>
</dbReference>
<dbReference type="CDD" id="cd07843">
    <property type="entry name" value="STKc_CDC2L1"/>
    <property type="match status" value="1"/>
</dbReference>
<evidence type="ECO:0000256" key="9">
    <source>
        <dbReference type="ARBA" id="ARBA00047811"/>
    </source>
</evidence>
<evidence type="ECO:0000313" key="13">
    <source>
        <dbReference type="EMBL" id="KAK4800743.1"/>
    </source>
</evidence>
<feature type="compositionally biased region" description="Polar residues" evidence="11">
    <location>
        <begin position="10"/>
        <end position="19"/>
    </location>
</feature>
<feature type="region of interest" description="Disordered" evidence="11">
    <location>
        <begin position="104"/>
        <end position="157"/>
    </location>
</feature>
<keyword evidence="6" id="KW-0547">Nucleotide-binding</keyword>
<keyword evidence="8" id="KW-0067">ATP-binding</keyword>
<evidence type="ECO:0000256" key="1">
    <source>
        <dbReference type="ARBA" id="ARBA00006485"/>
    </source>
</evidence>
<dbReference type="EC" id="2.7.11.22" evidence="2"/>
<organism evidence="13 14">
    <name type="scientific">Trapa natans</name>
    <name type="common">Water chestnut</name>
    <dbReference type="NCBI Taxonomy" id="22666"/>
    <lineage>
        <taxon>Eukaryota</taxon>
        <taxon>Viridiplantae</taxon>
        <taxon>Streptophyta</taxon>
        <taxon>Embryophyta</taxon>
        <taxon>Tracheophyta</taxon>
        <taxon>Spermatophyta</taxon>
        <taxon>Magnoliopsida</taxon>
        <taxon>eudicotyledons</taxon>
        <taxon>Gunneridae</taxon>
        <taxon>Pentapetalae</taxon>
        <taxon>rosids</taxon>
        <taxon>malvids</taxon>
        <taxon>Myrtales</taxon>
        <taxon>Lythraceae</taxon>
        <taxon>Trapa</taxon>
    </lineage>
</organism>
<reference evidence="13 14" key="1">
    <citation type="journal article" date="2023" name="Hortic Res">
        <title>Pangenome of water caltrop reveals structural variations and asymmetric subgenome divergence after allopolyploidization.</title>
        <authorList>
            <person name="Zhang X."/>
            <person name="Chen Y."/>
            <person name="Wang L."/>
            <person name="Yuan Y."/>
            <person name="Fang M."/>
            <person name="Shi L."/>
            <person name="Lu R."/>
            <person name="Comes H.P."/>
            <person name="Ma Y."/>
            <person name="Chen Y."/>
            <person name="Huang G."/>
            <person name="Zhou Y."/>
            <person name="Zheng Z."/>
            <person name="Qiu Y."/>
        </authorList>
    </citation>
    <scope>NUCLEOTIDE SEQUENCE [LARGE SCALE GENOMIC DNA]</scope>
    <source>
        <strain evidence="13">F231</strain>
    </source>
</reference>
<evidence type="ECO:0000256" key="2">
    <source>
        <dbReference type="ARBA" id="ARBA00012425"/>
    </source>
</evidence>
<keyword evidence="3" id="KW-0723">Serine/threonine-protein kinase</keyword>
<comment type="catalytic activity">
    <reaction evidence="10">
        <text>L-seryl-[protein] + ATP = O-phospho-L-seryl-[protein] + ADP + H(+)</text>
        <dbReference type="Rhea" id="RHEA:17989"/>
        <dbReference type="Rhea" id="RHEA-COMP:9863"/>
        <dbReference type="Rhea" id="RHEA-COMP:11604"/>
        <dbReference type="ChEBI" id="CHEBI:15378"/>
        <dbReference type="ChEBI" id="CHEBI:29999"/>
        <dbReference type="ChEBI" id="CHEBI:30616"/>
        <dbReference type="ChEBI" id="CHEBI:83421"/>
        <dbReference type="ChEBI" id="CHEBI:456216"/>
        <dbReference type="EC" id="2.7.11.22"/>
    </reaction>
</comment>
<feature type="compositionally biased region" description="Basic and acidic residues" evidence="11">
    <location>
        <begin position="20"/>
        <end position="29"/>
    </location>
</feature>
<evidence type="ECO:0000256" key="8">
    <source>
        <dbReference type="ARBA" id="ARBA00022840"/>
    </source>
</evidence>
<dbReference type="PROSITE" id="PS50011">
    <property type="entry name" value="PROTEIN_KINASE_DOM"/>
    <property type="match status" value="1"/>
</dbReference>
<accession>A0AAN7M1S0</accession>
<comment type="similarity">
    <text evidence="1">Belongs to the protein kinase superfamily. CMGC Ser/Thr protein kinase family. CDC2/CDKX subfamily.</text>
</comment>
<evidence type="ECO:0000256" key="10">
    <source>
        <dbReference type="ARBA" id="ARBA00048367"/>
    </source>
</evidence>
<comment type="catalytic activity">
    <reaction evidence="9">
        <text>L-threonyl-[protein] + ATP = O-phospho-L-threonyl-[protein] + ADP + H(+)</text>
        <dbReference type="Rhea" id="RHEA:46608"/>
        <dbReference type="Rhea" id="RHEA-COMP:11060"/>
        <dbReference type="Rhea" id="RHEA-COMP:11605"/>
        <dbReference type="ChEBI" id="CHEBI:15378"/>
        <dbReference type="ChEBI" id="CHEBI:30013"/>
        <dbReference type="ChEBI" id="CHEBI:30616"/>
        <dbReference type="ChEBI" id="CHEBI:61977"/>
        <dbReference type="ChEBI" id="CHEBI:456216"/>
        <dbReference type="EC" id="2.7.11.22"/>
    </reaction>
</comment>
<dbReference type="Pfam" id="PF00069">
    <property type="entry name" value="Pkinase"/>
    <property type="match status" value="1"/>
</dbReference>
<feature type="domain" description="Protein kinase" evidence="12">
    <location>
        <begin position="285"/>
        <end position="577"/>
    </location>
</feature>
<dbReference type="PANTHER" id="PTHR24056">
    <property type="entry name" value="CELL DIVISION PROTEIN KINASE"/>
    <property type="match status" value="1"/>
</dbReference>
<dbReference type="FunFam" id="1.10.510.10:FF:000211">
    <property type="entry name" value="Cyclin-dependent kinase G-2"/>
    <property type="match status" value="1"/>
</dbReference>
<feature type="compositionally biased region" description="Basic and acidic residues" evidence="11">
    <location>
        <begin position="137"/>
        <end position="157"/>
    </location>
</feature>
<keyword evidence="14" id="KW-1185">Reference proteome</keyword>
<feature type="compositionally biased region" description="Basic and acidic residues" evidence="11">
    <location>
        <begin position="43"/>
        <end position="54"/>
    </location>
</feature>
<evidence type="ECO:0000313" key="14">
    <source>
        <dbReference type="Proteomes" id="UP001346149"/>
    </source>
</evidence>
<dbReference type="Gene3D" id="3.30.200.20">
    <property type="entry name" value="Phosphorylase Kinase, domain 1"/>
    <property type="match status" value="1"/>
</dbReference>
<gene>
    <name evidence="13" type="ORF">SAY86_021230</name>
</gene>
<evidence type="ECO:0000256" key="3">
    <source>
        <dbReference type="ARBA" id="ARBA00022527"/>
    </source>
</evidence>
<dbReference type="EMBL" id="JAXQNO010000003">
    <property type="protein sequence ID" value="KAK4800743.1"/>
    <property type="molecule type" value="Genomic_DNA"/>
</dbReference>
<dbReference type="GO" id="GO:0004693">
    <property type="term" value="F:cyclin-dependent protein serine/threonine kinase activity"/>
    <property type="evidence" value="ECO:0007669"/>
    <property type="project" value="UniProtKB-EC"/>
</dbReference>
<keyword evidence="7" id="KW-0418">Kinase</keyword>
<evidence type="ECO:0000256" key="11">
    <source>
        <dbReference type="SAM" id="MobiDB-lite"/>
    </source>
</evidence>
<dbReference type="GO" id="GO:0007346">
    <property type="term" value="P:regulation of mitotic cell cycle"/>
    <property type="evidence" value="ECO:0007669"/>
    <property type="project" value="TreeGrafter"/>
</dbReference>
<dbReference type="Gene3D" id="1.10.510.10">
    <property type="entry name" value="Transferase(Phosphotransferase) domain 1"/>
    <property type="match status" value="1"/>
</dbReference>
<dbReference type="PANTHER" id="PTHR24056:SF107">
    <property type="entry name" value="CYCLIN-DEPENDENT KINASE 11A-RELATED"/>
    <property type="match status" value="1"/>
</dbReference>
<feature type="compositionally biased region" description="Polar residues" evidence="11">
    <location>
        <begin position="209"/>
        <end position="222"/>
    </location>
</feature>
<protein>
    <recommendedName>
        <fullName evidence="2">cyclin-dependent kinase</fullName>
        <ecNumber evidence="2">2.7.11.22</ecNumber>
    </recommendedName>
</protein>
<sequence>MATGKVSISRRWNYQSPSRRVNDRHHYEVRQSIAHRVTSSGHQEFEKGSKQLQHEKKRKISSVKRGCEEKQAKKFPRYTEKENKVLPEKRAISASIISAIIETQSGSSSDISDGSFAAKSPASPKQDNESNFLDLSAQEHDEKDDLERSTLEDGELVEERNISMSRWVTDDVSPGNMDLSVAVGVFDQNDDSSMSPLSGEFQIGLSGPQPGSTEESGSSSRADSIGQEAVKEPQILEYQDTDVILDKCFNQSEPQSDEESDVKKTLSSTGGRVSMLSSCRSVFEYERLNRISEGTYGVVFRAKDKKTGEIVALKKVKMNKEDPDMGFPLSALREINILLSINHPSIVTVKEVVMGDLDNVFMVMEYMEHDLKALMEMRKRPFSTSEIKCLMLQLLDGVKYLHDNWVLHRDLKTSNLLMNNEGELKICDLGLSRHYASPLKPYTPLVVTMWYRAPELLLGCKEYSTAIDMWSVGCIMAELLANEPLFKGSNEVNQLDKIFRTLGTPNEKIWPEFPNFPGAKANFVKQPYNLLRKKFPATSFTGSTVLSESGFDLLNRLLTYDPEKRITAHEALNHRWFQEVPLPTCKELMPTFPPRHAGGC</sequence>
<dbReference type="FunFam" id="3.30.200.20:FF:000172">
    <property type="entry name" value="cyclin-dependent kinase G-2 isoform X1"/>
    <property type="match status" value="1"/>
</dbReference>
<dbReference type="InterPro" id="IPR050108">
    <property type="entry name" value="CDK"/>
</dbReference>
<evidence type="ECO:0000256" key="6">
    <source>
        <dbReference type="ARBA" id="ARBA00022741"/>
    </source>
</evidence>
<feature type="compositionally biased region" description="Polar residues" evidence="11">
    <location>
        <begin position="123"/>
        <end position="133"/>
    </location>
</feature>
<feature type="region of interest" description="Disordered" evidence="11">
    <location>
        <begin position="1"/>
        <end position="69"/>
    </location>
</feature>
<feature type="compositionally biased region" description="Low complexity" evidence="11">
    <location>
        <begin position="104"/>
        <end position="115"/>
    </location>
</feature>
<dbReference type="Proteomes" id="UP001346149">
    <property type="component" value="Unassembled WGS sequence"/>
</dbReference>
<dbReference type="AlphaFoldDB" id="A0AAN7M1S0"/>
<evidence type="ECO:0000256" key="5">
    <source>
        <dbReference type="ARBA" id="ARBA00022679"/>
    </source>
</evidence>
<keyword evidence="4" id="KW-0597">Phosphoprotein</keyword>
<evidence type="ECO:0000256" key="4">
    <source>
        <dbReference type="ARBA" id="ARBA00022553"/>
    </source>
</evidence>
<dbReference type="SUPFAM" id="SSF56112">
    <property type="entry name" value="Protein kinase-like (PK-like)"/>
    <property type="match status" value="1"/>
</dbReference>
<keyword evidence="5" id="KW-0808">Transferase</keyword>
<dbReference type="PROSITE" id="PS00108">
    <property type="entry name" value="PROTEIN_KINASE_ST"/>
    <property type="match status" value="1"/>
</dbReference>